<reference evidence="1" key="1">
    <citation type="submission" date="2021-01" db="EMBL/GenBank/DDBJ databases">
        <title>Chromosome-level genome assembly of a human fungal pathogen reveals clustering of transcriptionally co-regulated genes.</title>
        <authorList>
            <person name="Voorhies M."/>
            <person name="Cohen S."/>
            <person name="Shea T.P."/>
            <person name="Petrus S."/>
            <person name="Munoz J.F."/>
            <person name="Poplawski S."/>
            <person name="Goldman W.E."/>
            <person name="Michael T."/>
            <person name="Cuomo C.A."/>
            <person name="Sil A."/>
            <person name="Beyhan S."/>
        </authorList>
    </citation>
    <scope>NUCLEOTIDE SEQUENCE</scope>
    <source>
        <strain evidence="1">WU24</strain>
    </source>
</reference>
<proteinExistence type="predicted"/>
<evidence type="ECO:0000313" key="1">
    <source>
        <dbReference type="EMBL" id="QSS61674.1"/>
    </source>
</evidence>
<dbReference type="AlphaFoldDB" id="A0A8A1MAN4"/>
<protein>
    <submittedName>
        <fullName evidence="1">Uncharacterized protein</fullName>
    </submittedName>
</protein>
<dbReference type="Proteomes" id="UP000663671">
    <property type="component" value="Chromosome 5"/>
</dbReference>
<sequence length="167" mass="18871">MRPRFPRTSAVHLWLNLANPWPRIPRIHKVTYQPMSVHDSFIDPRGGSEPAGISEHSGIVRPLVFPGTKNKGYYLWEISVLRSRRTAGRPVEWVKFSAKNTTLKPMAGFRASELTLLRLAQLSGFRATLQPLFCLRGPLWGSMFLGSSRSQLLVILTSSSSPLFQQR</sequence>
<name>A0A8A1MAN4_AJECA</name>
<accession>A0A8A1MAN4</accession>
<organism evidence="1 2">
    <name type="scientific">Ajellomyces capsulatus</name>
    <name type="common">Darling's disease fungus</name>
    <name type="synonym">Histoplasma capsulatum</name>
    <dbReference type="NCBI Taxonomy" id="5037"/>
    <lineage>
        <taxon>Eukaryota</taxon>
        <taxon>Fungi</taxon>
        <taxon>Dikarya</taxon>
        <taxon>Ascomycota</taxon>
        <taxon>Pezizomycotina</taxon>
        <taxon>Eurotiomycetes</taxon>
        <taxon>Eurotiomycetidae</taxon>
        <taxon>Onygenales</taxon>
        <taxon>Ajellomycetaceae</taxon>
        <taxon>Histoplasma</taxon>
    </lineage>
</organism>
<dbReference type="EMBL" id="CP069111">
    <property type="protein sequence ID" value="QSS61674.1"/>
    <property type="molecule type" value="Genomic_DNA"/>
</dbReference>
<evidence type="ECO:0000313" key="2">
    <source>
        <dbReference type="Proteomes" id="UP000663671"/>
    </source>
</evidence>
<gene>
    <name evidence="1" type="ORF">I7I51_03851</name>
</gene>
<dbReference type="VEuPathDB" id="FungiDB:I7I51_03851"/>